<protein>
    <recommendedName>
        <fullName evidence="2">Integrase catalytic domain-containing protein</fullName>
    </recommendedName>
</protein>
<evidence type="ECO:0000259" key="2">
    <source>
        <dbReference type="PROSITE" id="PS50994"/>
    </source>
</evidence>
<proteinExistence type="predicted"/>
<accession>A0AAD4FQ19</accession>
<name>A0AAD4FQ19_9GAMM</name>
<evidence type="ECO:0000313" key="4">
    <source>
        <dbReference type="Proteomes" id="UP000016487"/>
    </source>
</evidence>
<dbReference type="GO" id="GO:0015074">
    <property type="term" value="P:DNA integration"/>
    <property type="evidence" value="ECO:0007669"/>
    <property type="project" value="InterPro"/>
</dbReference>
<feature type="domain" description="Integrase catalytic" evidence="2">
    <location>
        <begin position="238"/>
        <end position="439"/>
    </location>
</feature>
<organism evidence="3 4">
    <name type="scientific">Pseudoalteromonas citrea</name>
    <dbReference type="NCBI Taxonomy" id="43655"/>
    <lineage>
        <taxon>Bacteria</taxon>
        <taxon>Pseudomonadati</taxon>
        <taxon>Pseudomonadota</taxon>
        <taxon>Gammaproteobacteria</taxon>
        <taxon>Alteromonadales</taxon>
        <taxon>Pseudoalteromonadaceae</taxon>
        <taxon>Pseudoalteromonas</taxon>
    </lineage>
</organism>
<dbReference type="GO" id="GO:0003676">
    <property type="term" value="F:nucleic acid binding"/>
    <property type="evidence" value="ECO:0007669"/>
    <property type="project" value="InterPro"/>
</dbReference>
<reference evidence="3" key="1">
    <citation type="journal article" date="2012" name="J. Bacteriol.">
        <title>Genome sequences of type strains of seven species of the marine bacterium Pseudoalteromonas.</title>
        <authorList>
            <person name="Xie B.B."/>
            <person name="Shu Y.L."/>
            <person name="Qin Q.L."/>
            <person name="Rong J.C."/>
            <person name="Zhang X.Y."/>
            <person name="Chen X.L."/>
            <person name="Shi M."/>
            <person name="He H.L."/>
            <person name="Zhou B.C."/>
            <person name="Zhang Y.Z."/>
        </authorList>
    </citation>
    <scope>NUCLEOTIDE SEQUENCE</scope>
    <source>
        <strain evidence="3">DSM 8771</strain>
    </source>
</reference>
<dbReference type="RefSeq" id="WP_010365369.1">
    <property type="nucleotide sequence ID" value="NZ_AHBZ03000027.1"/>
</dbReference>
<dbReference type="PROSITE" id="PS50994">
    <property type="entry name" value="INTEGRASE"/>
    <property type="match status" value="1"/>
</dbReference>
<dbReference type="InterPro" id="IPR001584">
    <property type="entry name" value="Integrase_cat-core"/>
</dbReference>
<dbReference type="InterPro" id="IPR012337">
    <property type="entry name" value="RNaseH-like_sf"/>
</dbReference>
<dbReference type="Proteomes" id="UP000016487">
    <property type="component" value="Unassembled WGS sequence"/>
</dbReference>
<reference evidence="3" key="2">
    <citation type="submission" date="2015-03" db="EMBL/GenBank/DDBJ databases">
        <title>Genome sequence of Pseudoalteromonas citrea.</title>
        <authorList>
            <person name="Xie B.-B."/>
            <person name="Rong J.-C."/>
            <person name="Qin Q.-L."/>
            <person name="Zhang Y.-Z."/>
        </authorList>
    </citation>
    <scope>NUCLEOTIDE SEQUENCE</scope>
    <source>
        <strain evidence="3">DSM 8771</strain>
    </source>
</reference>
<comment type="caution">
    <text evidence="3">The sequence shown here is derived from an EMBL/GenBank/DDBJ whole genome shotgun (WGS) entry which is preliminary data.</text>
</comment>
<dbReference type="InterPro" id="IPR036397">
    <property type="entry name" value="RNaseH_sf"/>
</dbReference>
<feature type="region of interest" description="Disordered" evidence="1">
    <location>
        <begin position="609"/>
        <end position="649"/>
    </location>
</feature>
<dbReference type="Gene3D" id="3.30.420.10">
    <property type="entry name" value="Ribonuclease H-like superfamily/Ribonuclease H"/>
    <property type="match status" value="1"/>
</dbReference>
<dbReference type="SUPFAM" id="SSF53098">
    <property type="entry name" value="Ribonuclease H-like"/>
    <property type="match status" value="1"/>
</dbReference>
<dbReference type="AlphaFoldDB" id="A0AAD4FQ19"/>
<gene>
    <name evidence="3" type="ORF">PCIT_b0732</name>
</gene>
<dbReference type="EMBL" id="AHBZ03000027">
    <property type="protein sequence ID" value="KAF7764685.1"/>
    <property type="molecule type" value="Genomic_DNA"/>
</dbReference>
<evidence type="ECO:0000256" key="1">
    <source>
        <dbReference type="SAM" id="MobiDB-lite"/>
    </source>
</evidence>
<evidence type="ECO:0000313" key="3">
    <source>
        <dbReference type="EMBL" id="KAF7764685.1"/>
    </source>
</evidence>
<feature type="compositionally biased region" description="Basic and acidic residues" evidence="1">
    <location>
        <begin position="624"/>
        <end position="640"/>
    </location>
</feature>
<sequence length="649" mass="74096">MARGITLSSLQDKKLEYMGKKAVVRAVNEATQELFIEREGHHMFMRPFVDLLEEIKKGKITIIQELAKAPSMQGATSEQLLEINRREKYFYAMLAKKYPTKDVERLVEDIQREANDTIGYARSTLCKDFKKFKRDGYSAAPQVLNNKRNRDAGLTQDVDDLVWEYLYKHHLKENGKSVAATQRLLAMNYEELGYEGNAPCAKTLMRRARSLGPYEYDRLRYGESYAKNKYKQKLEKYDITIPLDRVELDMAHFNVGIVKFVNGKKYYRGTVSMALVFDVGTASLLGYAIQVGKNKEASSYVVASIHHAINRKPDPTYIQHGCMRLAVMDAGTAYRSAMTKSLLQKIQGVFETTEVRKPCSKGFVENFVNRLRLEFFQGLEGYCGPFDPSRYSEANIKKDAKYTFEQFHQKFTNYVRDYHNSQLKRLHGITPNQAWIKGTEVYPVLEPSDIPELRKYKGLEVDVTYHIKYGTTYDYQYFNSPELKAMYEAYCVATRKDYMPLTLLVDLNDASSVSVVVPSVVSPNPDEIVLLSIPNTNRSAFGKSFNELSIIEGRCEVLDGATTFLEDHNLSGYRSTPKHGDIIDITHSQDSDLSEDEVNTEIDEIINSAGVDFKAEEQLDDEELKSSDEHTNEHFNDAENKNLGVSVDD</sequence>